<dbReference type="Proteomes" id="UP000267096">
    <property type="component" value="Unassembled WGS sequence"/>
</dbReference>
<gene>
    <name evidence="1" type="ORF">ASIM_LOCUS19150</name>
</gene>
<reference evidence="3" key="1">
    <citation type="submission" date="2017-02" db="UniProtKB">
        <authorList>
            <consortium name="WormBaseParasite"/>
        </authorList>
    </citation>
    <scope>IDENTIFICATION</scope>
</reference>
<sequence length="93" mass="10544">MLDQVQEDGFGWTNGVVLDLLTTYNDRMSVLGPGLDDKYSPFRPQTDFYFRDEPYHSDSRSSRSALNGASQQLNDLRSFTVFVLSILVASIFL</sequence>
<dbReference type="EMBL" id="UYRR01036722">
    <property type="protein sequence ID" value="VDK67780.1"/>
    <property type="molecule type" value="Genomic_DNA"/>
</dbReference>
<dbReference type="AlphaFoldDB" id="A0A0M3KFK2"/>
<protein>
    <submittedName>
        <fullName evidence="3">Alpha,alpha-trehalase</fullName>
    </submittedName>
</protein>
<evidence type="ECO:0000313" key="2">
    <source>
        <dbReference type="Proteomes" id="UP000267096"/>
    </source>
</evidence>
<dbReference type="WBParaSite" id="ASIM_0001976201-mRNA-1">
    <property type="protein sequence ID" value="ASIM_0001976201-mRNA-1"/>
    <property type="gene ID" value="ASIM_0001976201"/>
</dbReference>
<evidence type="ECO:0000313" key="3">
    <source>
        <dbReference type="WBParaSite" id="ASIM_0001976201-mRNA-1"/>
    </source>
</evidence>
<proteinExistence type="predicted"/>
<evidence type="ECO:0000313" key="1">
    <source>
        <dbReference type="EMBL" id="VDK67780.1"/>
    </source>
</evidence>
<keyword evidence="2" id="KW-1185">Reference proteome</keyword>
<dbReference type="OrthoDB" id="5874379at2759"/>
<organism evidence="3">
    <name type="scientific">Anisakis simplex</name>
    <name type="common">Herring worm</name>
    <dbReference type="NCBI Taxonomy" id="6269"/>
    <lineage>
        <taxon>Eukaryota</taxon>
        <taxon>Metazoa</taxon>
        <taxon>Ecdysozoa</taxon>
        <taxon>Nematoda</taxon>
        <taxon>Chromadorea</taxon>
        <taxon>Rhabditida</taxon>
        <taxon>Spirurina</taxon>
        <taxon>Ascaridomorpha</taxon>
        <taxon>Ascaridoidea</taxon>
        <taxon>Anisakidae</taxon>
        <taxon>Anisakis</taxon>
        <taxon>Anisakis simplex complex</taxon>
    </lineage>
</organism>
<name>A0A0M3KFK2_ANISI</name>
<reference evidence="1 2" key="2">
    <citation type="submission" date="2018-11" db="EMBL/GenBank/DDBJ databases">
        <authorList>
            <consortium name="Pathogen Informatics"/>
        </authorList>
    </citation>
    <scope>NUCLEOTIDE SEQUENCE [LARGE SCALE GENOMIC DNA]</scope>
</reference>
<accession>A0A0M3KFK2</accession>